<organism evidence="1 2">
    <name type="scientific">Actinoplanes teichomyceticus</name>
    <dbReference type="NCBI Taxonomy" id="1867"/>
    <lineage>
        <taxon>Bacteria</taxon>
        <taxon>Bacillati</taxon>
        <taxon>Actinomycetota</taxon>
        <taxon>Actinomycetes</taxon>
        <taxon>Micromonosporales</taxon>
        <taxon>Micromonosporaceae</taxon>
        <taxon>Actinoplanes</taxon>
    </lineage>
</organism>
<evidence type="ECO:0000313" key="2">
    <source>
        <dbReference type="Proteomes" id="UP000320239"/>
    </source>
</evidence>
<gene>
    <name evidence="1" type="ORF">FHX34_104995</name>
</gene>
<accession>A0A561VST8</accession>
<sequence length="395" mass="42124">MTSEVDAGRRHRRTAVQRLVARGYTAAHPAPATVTVVHGATVTTIAPDSPPEAHLDALPRGGLGVLLPTYVARCGVPEQVQAVQHVLDRLVPVREAHPGLPVTVWIGIQADGGDAAAIERVTAVLGHLRVPAGLVVVGAALAGRGKLLTTNAVLRVTAALRYTGWLWVDDDVELAPDCLQRLVTRFLERGGTGAVGACETAQISTTPSARMMDTVSEHTMPPYAYPAAGCMLVAADVVAGGISPRRLTDDGFVVFELLTRAPDGAAADFEVVPEARCGFCRIGRASDTLVRLRRSMYSHVVSMADYPSRTARRYFQQYLFYGLWPLAPWDGRRGPARGLVRWSIKAVHFTWFGAVAASLAVRGLAGHPVRGVTWGADGDFRTALDSTTGGRDDAA</sequence>
<dbReference type="RefSeq" id="WP_203723534.1">
    <property type="nucleotide sequence ID" value="NZ_BOMX01000004.1"/>
</dbReference>
<evidence type="ECO:0000313" key="1">
    <source>
        <dbReference type="EMBL" id="TWG14689.1"/>
    </source>
</evidence>
<dbReference type="Proteomes" id="UP000320239">
    <property type="component" value="Unassembled WGS sequence"/>
</dbReference>
<dbReference type="SUPFAM" id="SSF53448">
    <property type="entry name" value="Nucleotide-diphospho-sugar transferases"/>
    <property type="match status" value="1"/>
</dbReference>
<evidence type="ECO:0008006" key="3">
    <source>
        <dbReference type="Google" id="ProtNLM"/>
    </source>
</evidence>
<dbReference type="InterPro" id="IPR029044">
    <property type="entry name" value="Nucleotide-diphossugar_trans"/>
</dbReference>
<dbReference type="EMBL" id="VIWY01000004">
    <property type="protein sequence ID" value="TWG14689.1"/>
    <property type="molecule type" value="Genomic_DNA"/>
</dbReference>
<keyword evidence="2" id="KW-1185">Reference proteome</keyword>
<name>A0A561VST8_ACTTI</name>
<comment type="caution">
    <text evidence="1">The sequence shown here is derived from an EMBL/GenBank/DDBJ whole genome shotgun (WGS) entry which is preliminary data.</text>
</comment>
<reference evidence="1 2" key="1">
    <citation type="submission" date="2019-06" db="EMBL/GenBank/DDBJ databases">
        <title>Sequencing the genomes of 1000 actinobacteria strains.</title>
        <authorList>
            <person name="Klenk H.-P."/>
        </authorList>
    </citation>
    <scope>NUCLEOTIDE SEQUENCE [LARGE SCALE GENOMIC DNA]</scope>
    <source>
        <strain evidence="1 2">DSM 43866</strain>
    </source>
</reference>
<dbReference type="AlphaFoldDB" id="A0A561VST8"/>
<proteinExistence type="predicted"/>
<protein>
    <recommendedName>
        <fullName evidence="3">Glycosyl transferase family 2</fullName>
    </recommendedName>
</protein>